<organism evidence="2">
    <name type="scientific">marine metagenome</name>
    <dbReference type="NCBI Taxonomy" id="408172"/>
    <lineage>
        <taxon>unclassified sequences</taxon>
        <taxon>metagenomes</taxon>
        <taxon>ecological metagenomes</taxon>
    </lineage>
</organism>
<dbReference type="InterPro" id="IPR027843">
    <property type="entry name" value="DUF4440"/>
</dbReference>
<sequence>MASQRSPSDSNQQTLIELERGWNDAFYRQDVAFIESLLADEFMATYDDGSLGDKARELTLTAEFNQQVESATQEDFTVRTFGDAAVVWFTLRLVGIRQGQRAEIAFRYTDVWIQRDGRWQCVSTQSTRISAESSG</sequence>
<reference evidence="2" key="1">
    <citation type="submission" date="2018-05" db="EMBL/GenBank/DDBJ databases">
        <authorList>
            <person name="Lanie J.A."/>
            <person name="Ng W.-L."/>
            <person name="Kazmierczak K.M."/>
            <person name="Andrzejewski T.M."/>
            <person name="Davidsen T.M."/>
            <person name="Wayne K.J."/>
            <person name="Tettelin H."/>
            <person name="Glass J.I."/>
            <person name="Rusch D."/>
            <person name="Podicherti R."/>
            <person name="Tsui H.-C.T."/>
            <person name="Winkler M.E."/>
        </authorList>
    </citation>
    <scope>NUCLEOTIDE SEQUENCE</scope>
</reference>
<protein>
    <recommendedName>
        <fullName evidence="1">DUF4440 domain-containing protein</fullName>
    </recommendedName>
</protein>
<dbReference type="InterPro" id="IPR032710">
    <property type="entry name" value="NTF2-like_dom_sf"/>
</dbReference>
<dbReference type="Gene3D" id="3.10.450.50">
    <property type="match status" value="1"/>
</dbReference>
<accession>A0A381N5K8</accession>
<dbReference type="SUPFAM" id="SSF54427">
    <property type="entry name" value="NTF2-like"/>
    <property type="match status" value="1"/>
</dbReference>
<gene>
    <name evidence="2" type="ORF">METZ01_LOCUS2689</name>
</gene>
<dbReference type="Pfam" id="PF14534">
    <property type="entry name" value="DUF4440"/>
    <property type="match status" value="1"/>
</dbReference>
<feature type="domain" description="DUF4440" evidence="1">
    <location>
        <begin position="15"/>
        <end position="121"/>
    </location>
</feature>
<dbReference type="EMBL" id="UINC01000137">
    <property type="protein sequence ID" value="SUZ49835.1"/>
    <property type="molecule type" value="Genomic_DNA"/>
</dbReference>
<evidence type="ECO:0000259" key="1">
    <source>
        <dbReference type="Pfam" id="PF14534"/>
    </source>
</evidence>
<name>A0A381N5K8_9ZZZZ</name>
<evidence type="ECO:0000313" key="2">
    <source>
        <dbReference type="EMBL" id="SUZ49835.1"/>
    </source>
</evidence>
<dbReference type="AlphaFoldDB" id="A0A381N5K8"/>
<proteinExistence type="predicted"/>